<protein>
    <recommendedName>
        <fullName evidence="2">Hedgehog/Intein (Hint) domain-containing protein</fullName>
    </recommendedName>
</protein>
<organism evidence="1">
    <name type="scientific">viral metagenome</name>
    <dbReference type="NCBI Taxonomy" id="1070528"/>
    <lineage>
        <taxon>unclassified sequences</taxon>
        <taxon>metagenomes</taxon>
        <taxon>organismal metagenomes</taxon>
    </lineage>
</organism>
<dbReference type="AlphaFoldDB" id="A0A6C0CVF3"/>
<reference evidence="1" key="1">
    <citation type="journal article" date="2020" name="Nature">
        <title>Giant virus diversity and host interactions through global metagenomics.</title>
        <authorList>
            <person name="Schulz F."/>
            <person name="Roux S."/>
            <person name="Paez-Espino D."/>
            <person name="Jungbluth S."/>
            <person name="Walsh D.A."/>
            <person name="Denef V.J."/>
            <person name="McMahon K.D."/>
            <person name="Konstantinidis K.T."/>
            <person name="Eloe-Fadrosh E.A."/>
            <person name="Kyrpides N.C."/>
            <person name="Woyke T."/>
        </authorList>
    </citation>
    <scope>NUCLEOTIDE SEQUENCE</scope>
    <source>
        <strain evidence="1">GVMAG-M-3300022752-39</strain>
    </source>
</reference>
<accession>A0A6C0CVF3</accession>
<sequence>MTTAYTDVLTTEEIAVITSLESVISAEEEILHTQASSVKFTAVLPDFIKDILKTKLALDLFSITDVPMRFIKGDSSPHVDQGQSAFENTYIIYLTDSDGEFIIGNETFEIKKGNAYVFSEGLSHETRGTNDTVRLAIGPMSESGFPVGAAGIYYYLTYDDAINITNQYFYSSLYTIESFPGTPYNTWKIAPNSDGTSSQTTVYKPGDILNNDGNYYLYYSVPCFLEGSTILCLVDNEEKYVPIQDMRKGTLVKTSQNGYKKVELIGRKQFINSGSSMRGEQQLYVCSKEKYPELTEDLVLTGDHSILVSSINDEQRKRMTEILGEIFVTENKYRLLAFLDDRAEPWSSMGEHTIWHFALESDNIYVNFGVYANGGLLVESSPIRFIRDKACMELIE</sequence>
<evidence type="ECO:0000313" key="1">
    <source>
        <dbReference type="EMBL" id="QHT07910.1"/>
    </source>
</evidence>
<name>A0A6C0CVF3_9ZZZZ</name>
<dbReference type="EMBL" id="MN739489">
    <property type="protein sequence ID" value="QHT07910.1"/>
    <property type="molecule type" value="Genomic_DNA"/>
</dbReference>
<proteinExistence type="predicted"/>
<evidence type="ECO:0008006" key="2">
    <source>
        <dbReference type="Google" id="ProtNLM"/>
    </source>
</evidence>